<gene>
    <name evidence="2" type="ORF">EYF80_029310</name>
</gene>
<feature type="region of interest" description="Disordered" evidence="1">
    <location>
        <begin position="64"/>
        <end position="86"/>
    </location>
</feature>
<proteinExistence type="predicted"/>
<sequence length="86" mass="9280">MTKKYMESNKCVNRGNWIWKILAAHSSSFSLSSVLQEPNGSWTSLPSPPPLLLVLLLLLATPPPPPPDPLPPSPGPRASIWASHGC</sequence>
<evidence type="ECO:0000313" key="2">
    <source>
        <dbReference type="EMBL" id="TNN60459.1"/>
    </source>
</evidence>
<accession>A0A4Z2H3X9</accession>
<comment type="caution">
    <text evidence="2">The sequence shown here is derived from an EMBL/GenBank/DDBJ whole genome shotgun (WGS) entry which is preliminary data.</text>
</comment>
<evidence type="ECO:0000256" key="1">
    <source>
        <dbReference type="SAM" id="MobiDB-lite"/>
    </source>
</evidence>
<dbReference type="Proteomes" id="UP000314294">
    <property type="component" value="Unassembled WGS sequence"/>
</dbReference>
<protein>
    <submittedName>
        <fullName evidence="2">Uncharacterized protein</fullName>
    </submittedName>
</protein>
<dbReference type="AlphaFoldDB" id="A0A4Z2H3X9"/>
<name>A0A4Z2H3X9_9TELE</name>
<keyword evidence="3" id="KW-1185">Reference proteome</keyword>
<organism evidence="2 3">
    <name type="scientific">Liparis tanakae</name>
    <name type="common">Tanaka's snailfish</name>
    <dbReference type="NCBI Taxonomy" id="230148"/>
    <lineage>
        <taxon>Eukaryota</taxon>
        <taxon>Metazoa</taxon>
        <taxon>Chordata</taxon>
        <taxon>Craniata</taxon>
        <taxon>Vertebrata</taxon>
        <taxon>Euteleostomi</taxon>
        <taxon>Actinopterygii</taxon>
        <taxon>Neopterygii</taxon>
        <taxon>Teleostei</taxon>
        <taxon>Neoteleostei</taxon>
        <taxon>Acanthomorphata</taxon>
        <taxon>Eupercaria</taxon>
        <taxon>Perciformes</taxon>
        <taxon>Cottioidei</taxon>
        <taxon>Cottales</taxon>
        <taxon>Liparidae</taxon>
        <taxon>Liparis</taxon>
    </lineage>
</organism>
<evidence type="ECO:0000313" key="3">
    <source>
        <dbReference type="Proteomes" id="UP000314294"/>
    </source>
</evidence>
<reference evidence="2 3" key="1">
    <citation type="submission" date="2019-03" db="EMBL/GenBank/DDBJ databases">
        <title>First draft genome of Liparis tanakae, snailfish: a comprehensive survey of snailfish specific genes.</title>
        <authorList>
            <person name="Kim W."/>
            <person name="Song I."/>
            <person name="Jeong J.-H."/>
            <person name="Kim D."/>
            <person name="Kim S."/>
            <person name="Ryu S."/>
            <person name="Song J.Y."/>
            <person name="Lee S.K."/>
        </authorList>
    </citation>
    <scope>NUCLEOTIDE SEQUENCE [LARGE SCALE GENOMIC DNA]</scope>
    <source>
        <tissue evidence="2">Muscle</tissue>
    </source>
</reference>
<dbReference type="EMBL" id="SRLO01000333">
    <property type="protein sequence ID" value="TNN60459.1"/>
    <property type="molecule type" value="Genomic_DNA"/>
</dbReference>
<feature type="compositionally biased region" description="Pro residues" evidence="1">
    <location>
        <begin position="64"/>
        <end position="75"/>
    </location>
</feature>